<dbReference type="PROSITE" id="PS01054">
    <property type="entry name" value="TRANSALDOLASE_1"/>
    <property type="match status" value="1"/>
</dbReference>
<evidence type="ECO:0000313" key="2">
    <source>
        <dbReference type="EMBL" id="CDR34657.1"/>
    </source>
</evidence>
<dbReference type="InterPro" id="IPR018225">
    <property type="entry name" value="Transaldolase_AS"/>
</dbReference>
<protein>
    <submittedName>
        <fullName evidence="2">Transaldolase</fullName>
        <ecNumber evidence="2">2.2.1.2</ecNumber>
    </submittedName>
</protein>
<organism evidence="2 3">
    <name type="scientific">Candidatus Criblamydia sequanensis CRIB-18</name>
    <dbReference type="NCBI Taxonomy" id="1437425"/>
    <lineage>
        <taxon>Bacteria</taxon>
        <taxon>Pseudomonadati</taxon>
        <taxon>Chlamydiota</taxon>
        <taxon>Chlamydiia</taxon>
        <taxon>Parachlamydiales</taxon>
        <taxon>Candidatus Criblamydiaceae</taxon>
        <taxon>Candidatus Criblamydia</taxon>
    </lineage>
</organism>
<evidence type="ECO:0000313" key="3">
    <source>
        <dbReference type="Proteomes" id="UP000031552"/>
    </source>
</evidence>
<keyword evidence="1" id="KW-0704">Schiff base</keyword>
<dbReference type="STRING" id="1437425.CSEC_1848"/>
<reference evidence="2" key="2">
    <citation type="submission" date="2014-09" db="EMBL/GenBank/DDBJ databases">
        <title>Criblamydia sequanensis harbors a mega-plasmid encoding arsenite resistance.</title>
        <authorList>
            <person name="Bertelli C."/>
            <person name="Goesmann A."/>
            <person name="Greub G."/>
        </authorList>
    </citation>
    <scope>NUCLEOTIDE SEQUENCE [LARGE SCALE GENOMIC DNA]</scope>
    <source>
        <strain evidence="2">CRIB-18</strain>
    </source>
</reference>
<name>A0A090CZS3_9BACT</name>
<dbReference type="Proteomes" id="UP000031552">
    <property type="component" value="Unassembled WGS sequence"/>
</dbReference>
<dbReference type="OrthoDB" id="9807051at2"/>
<dbReference type="GO" id="GO:0005975">
    <property type="term" value="P:carbohydrate metabolic process"/>
    <property type="evidence" value="ECO:0007669"/>
    <property type="project" value="InterPro"/>
</dbReference>
<dbReference type="SUPFAM" id="SSF51569">
    <property type="entry name" value="Aldolase"/>
    <property type="match status" value="1"/>
</dbReference>
<keyword evidence="2" id="KW-0808">Transferase</keyword>
<dbReference type="GO" id="GO:0004801">
    <property type="term" value="F:transaldolase activity"/>
    <property type="evidence" value="ECO:0007669"/>
    <property type="project" value="UniProtKB-EC"/>
</dbReference>
<dbReference type="PANTHER" id="PTHR10683">
    <property type="entry name" value="TRANSALDOLASE"/>
    <property type="match status" value="1"/>
</dbReference>
<dbReference type="Gene3D" id="3.20.20.70">
    <property type="entry name" value="Aldolase class I"/>
    <property type="match status" value="1"/>
</dbReference>
<sequence>MELWLDGVEIDLIKKIDQMGILKGVTTNPTLLASENPMQIIDELLSIQKGPVAIQVLGDTKVEMIEQALFLNKISSRILPKIPVLPEGIMAMKELQEKNLDFLATAVISFRQAFLAFQAGVPCVAAYLGRFSDEGKDPSQLLEFMVKMKKNYGFKTRIMAAGIRSLDHLYKGTEFGIESATLPKTVFQQLLTTPDSVSLALQKFQSDWQESKNFLFERGESPMREGLASA</sequence>
<dbReference type="RefSeq" id="WP_041018211.1">
    <property type="nucleotide sequence ID" value="NZ_CCEJ010000009.1"/>
</dbReference>
<proteinExistence type="predicted"/>
<dbReference type="AlphaFoldDB" id="A0A090CZS3"/>
<dbReference type="InterPro" id="IPR013785">
    <property type="entry name" value="Aldolase_TIM"/>
</dbReference>
<dbReference type="eggNOG" id="COG0176">
    <property type="taxonomic scope" value="Bacteria"/>
</dbReference>
<dbReference type="EMBL" id="CCEJ010000009">
    <property type="protein sequence ID" value="CDR34657.1"/>
    <property type="molecule type" value="Genomic_DNA"/>
</dbReference>
<dbReference type="Pfam" id="PF00923">
    <property type="entry name" value="TAL_FSA"/>
    <property type="match status" value="1"/>
</dbReference>
<reference evidence="2" key="1">
    <citation type="submission" date="2013-12" db="EMBL/GenBank/DDBJ databases">
        <authorList>
            <person name="Linke B."/>
        </authorList>
    </citation>
    <scope>NUCLEOTIDE SEQUENCE [LARGE SCALE GENOMIC DNA]</scope>
    <source>
        <strain evidence="2">CRIB-18</strain>
    </source>
</reference>
<dbReference type="InterPro" id="IPR001585">
    <property type="entry name" value="TAL/FSA"/>
</dbReference>
<dbReference type="PANTHER" id="PTHR10683:SF40">
    <property type="entry name" value="FRUCTOSE-6-PHOSPHATE ALDOLASE 1-RELATED"/>
    <property type="match status" value="1"/>
</dbReference>
<accession>A0A090CZS3</accession>
<dbReference type="EC" id="2.2.1.2" evidence="2"/>
<comment type="caution">
    <text evidence="2">The sequence shown here is derived from an EMBL/GenBank/DDBJ whole genome shotgun (WGS) entry which is preliminary data.</text>
</comment>
<evidence type="ECO:0000256" key="1">
    <source>
        <dbReference type="ARBA" id="ARBA00023270"/>
    </source>
</evidence>
<gene>
    <name evidence="2" type="primary">tal3</name>
    <name evidence="2" type="ORF">CSEC_1848</name>
</gene>
<keyword evidence="3" id="KW-1185">Reference proteome</keyword>